<evidence type="ECO:0000313" key="4">
    <source>
        <dbReference type="EMBL" id="MFD1037190.1"/>
    </source>
</evidence>
<dbReference type="Pfam" id="PF00132">
    <property type="entry name" value="Hexapep"/>
    <property type="match status" value="1"/>
</dbReference>
<dbReference type="CDD" id="cd03360">
    <property type="entry name" value="LbH_AT_putative"/>
    <property type="match status" value="1"/>
</dbReference>
<keyword evidence="2" id="KW-0677">Repeat</keyword>
<dbReference type="PROSITE" id="PS00101">
    <property type="entry name" value="HEXAPEP_TRANSFERASES"/>
    <property type="match status" value="1"/>
</dbReference>
<comment type="caution">
    <text evidence="4">The sequence shown here is derived from an EMBL/GenBank/DDBJ whole genome shotgun (WGS) entry which is preliminary data.</text>
</comment>
<dbReference type="InterPro" id="IPR041561">
    <property type="entry name" value="PglD_N"/>
</dbReference>
<dbReference type="InterPro" id="IPR011004">
    <property type="entry name" value="Trimer_LpxA-like_sf"/>
</dbReference>
<dbReference type="Gene3D" id="3.40.50.20">
    <property type="match status" value="1"/>
</dbReference>
<feature type="domain" description="PglD N-terminal" evidence="3">
    <location>
        <begin position="4"/>
        <end position="80"/>
    </location>
</feature>
<dbReference type="Gene3D" id="2.160.10.10">
    <property type="entry name" value="Hexapeptide repeat proteins"/>
    <property type="match status" value="1"/>
</dbReference>
<evidence type="ECO:0000256" key="2">
    <source>
        <dbReference type="ARBA" id="ARBA00022737"/>
    </source>
</evidence>
<dbReference type="RefSeq" id="WP_390359043.1">
    <property type="nucleotide sequence ID" value="NZ_JBHTKJ010000007.1"/>
</dbReference>
<keyword evidence="5" id="KW-1185">Reference proteome</keyword>
<evidence type="ECO:0000256" key="1">
    <source>
        <dbReference type="ARBA" id="ARBA00022679"/>
    </source>
</evidence>
<dbReference type="InterPro" id="IPR018357">
    <property type="entry name" value="Hexapep_transf_CS"/>
</dbReference>
<dbReference type="InterPro" id="IPR020019">
    <property type="entry name" value="AcTrfase_PglD-like"/>
</dbReference>
<dbReference type="NCBIfam" id="TIGR03570">
    <property type="entry name" value="NeuD_NnaD"/>
    <property type="match status" value="1"/>
</dbReference>
<dbReference type="EMBL" id="JBHTKJ010000007">
    <property type="protein sequence ID" value="MFD1037190.1"/>
    <property type="molecule type" value="Genomic_DNA"/>
</dbReference>
<dbReference type="InterPro" id="IPR001451">
    <property type="entry name" value="Hexapep"/>
</dbReference>
<dbReference type="Proteomes" id="UP001597040">
    <property type="component" value="Unassembled WGS sequence"/>
</dbReference>
<dbReference type="PANTHER" id="PTHR43300:SF7">
    <property type="entry name" value="UDP-N-ACETYLBACILLOSAMINE N-ACETYLTRANSFERASE"/>
    <property type="match status" value="1"/>
</dbReference>
<dbReference type="InterPro" id="IPR050179">
    <property type="entry name" value="Trans_hexapeptide_repeat"/>
</dbReference>
<protein>
    <submittedName>
        <fullName evidence="4">Acetyltransferase</fullName>
    </submittedName>
</protein>
<dbReference type="PANTHER" id="PTHR43300">
    <property type="entry name" value="ACETYLTRANSFERASE"/>
    <property type="match status" value="1"/>
</dbReference>
<sequence>MKPVILLGLGGNAKVLIDILELGNYEIKGYTASSEQENPYDIPYLGDDSLVLNYDEKEFMLVNTIGSVSDMKLRKKIYDSFKSKGYSFATLVHPNAYVSARATINEGVQVMAGVVVQPFATIGENSIINTNAVVDHDSLVRENCHIAPGVTISGGVKIGTCTHIGTGASVIQNIEIENNVIVGAGSVIIENVRGNKKVIGVPAKEV</sequence>
<dbReference type="Pfam" id="PF17836">
    <property type="entry name" value="PglD_N"/>
    <property type="match status" value="1"/>
</dbReference>
<evidence type="ECO:0000313" key="5">
    <source>
        <dbReference type="Proteomes" id="UP001597040"/>
    </source>
</evidence>
<organism evidence="4 5">
    <name type="scientific">Virgibacillus byunsanensis</name>
    <dbReference type="NCBI Taxonomy" id="570945"/>
    <lineage>
        <taxon>Bacteria</taxon>
        <taxon>Bacillati</taxon>
        <taxon>Bacillota</taxon>
        <taxon>Bacilli</taxon>
        <taxon>Bacillales</taxon>
        <taxon>Bacillaceae</taxon>
        <taxon>Virgibacillus</taxon>
    </lineage>
</organism>
<evidence type="ECO:0000259" key="3">
    <source>
        <dbReference type="Pfam" id="PF17836"/>
    </source>
</evidence>
<gene>
    <name evidence="4" type="ORF">ACFQ3N_01945</name>
</gene>
<reference evidence="5" key="1">
    <citation type="journal article" date="2019" name="Int. J. Syst. Evol. Microbiol.">
        <title>The Global Catalogue of Microorganisms (GCM) 10K type strain sequencing project: providing services to taxonomists for standard genome sequencing and annotation.</title>
        <authorList>
            <consortium name="The Broad Institute Genomics Platform"/>
            <consortium name="The Broad Institute Genome Sequencing Center for Infectious Disease"/>
            <person name="Wu L."/>
            <person name="Ma J."/>
        </authorList>
    </citation>
    <scope>NUCLEOTIDE SEQUENCE [LARGE SCALE GENOMIC DNA]</scope>
    <source>
        <strain evidence="5">CCUG 56754</strain>
    </source>
</reference>
<accession>A0ABW3LGX0</accession>
<proteinExistence type="predicted"/>
<keyword evidence="1" id="KW-0808">Transferase</keyword>
<name>A0ABW3LGX0_9BACI</name>
<dbReference type="SUPFAM" id="SSF51161">
    <property type="entry name" value="Trimeric LpxA-like enzymes"/>
    <property type="match status" value="1"/>
</dbReference>